<accession>A0A9N9D4P6</accession>
<sequence length="167" mass="18914">MIRENDYGESYAMIKAIFKHKSNNGHYYPFIYVDWFENTSREHIKVNCPLFILNQNTSRRKILSLTIVNEIRKAHFVYNCNARCQVVGGISSSVLFITAILKSIELTFVPFFILAKLIFSGGKIVSTGLCIPFASSFQKIFDSEICVIGNFHSSTSKVGLTQNSLLQ</sequence>
<protein>
    <submittedName>
        <fullName evidence="1">15488_t:CDS:1</fullName>
    </submittedName>
</protein>
<comment type="caution">
    <text evidence="1">The sequence shown here is derived from an EMBL/GenBank/DDBJ whole genome shotgun (WGS) entry which is preliminary data.</text>
</comment>
<proteinExistence type="predicted"/>
<feature type="non-terminal residue" evidence="1">
    <location>
        <position position="1"/>
    </location>
</feature>
<evidence type="ECO:0000313" key="1">
    <source>
        <dbReference type="EMBL" id="CAG8627664.1"/>
    </source>
</evidence>
<organism evidence="1 2">
    <name type="scientific">Dentiscutata erythropus</name>
    <dbReference type="NCBI Taxonomy" id="1348616"/>
    <lineage>
        <taxon>Eukaryota</taxon>
        <taxon>Fungi</taxon>
        <taxon>Fungi incertae sedis</taxon>
        <taxon>Mucoromycota</taxon>
        <taxon>Glomeromycotina</taxon>
        <taxon>Glomeromycetes</taxon>
        <taxon>Diversisporales</taxon>
        <taxon>Gigasporaceae</taxon>
        <taxon>Dentiscutata</taxon>
    </lineage>
</organism>
<dbReference type="AlphaFoldDB" id="A0A9N9D4P6"/>
<keyword evidence="2" id="KW-1185">Reference proteome</keyword>
<gene>
    <name evidence="1" type="ORF">DERYTH_LOCUS8980</name>
</gene>
<dbReference type="OrthoDB" id="2426766at2759"/>
<dbReference type="EMBL" id="CAJVPY010004770">
    <property type="protein sequence ID" value="CAG8627664.1"/>
    <property type="molecule type" value="Genomic_DNA"/>
</dbReference>
<evidence type="ECO:0000313" key="2">
    <source>
        <dbReference type="Proteomes" id="UP000789405"/>
    </source>
</evidence>
<reference evidence="1" key="1">
    <citation type="submission" date="2021-06" db="EMBL/GenBank/DDBJ databases">
        <authorList>
            <person name="Kallberg Y."/>
            <person name="Tangrot J."/>
            <person name="Rosling A."/>
        </authorList>
    </citation>
    <scope>NUCLEOTIDE SEQUENCE</scope>
    <source>
        <strain evidence="1">MA453B</strain>
    </source>
</reference>
<name>A0A9N9D4P6_9GLOM</name>
<dbReference type="Proteomes" id="UP000789405">
    <property type="component" value="Unassembled WGS sequence"/>
</dbReference>